<organism evidence="2 3">
    <name type="scientific">Escallonia rubra</name>
    <dbReference type="NCBI Taxonomy" id="112253"/>
    <lineage>
        <taxon>Eukaryota</taxon>
        <taxon>Viridiplantae</taxon>
        <taxon>Streptophyta</taxon>
        <taxon>Embryophyta</taxon>
        <taxon>Tracheophyta</taxon>
        <taxon>Spermatophyta</taxon>
        <taxon>Magnoliopsida</taxon>
        <taxon>eudicotyledons</taxon>
        <taxon>Gunneridae</taxon>
        <taxon>Pentapetalae</taxon>
        <taxon>asterids</taxon>
        <taxon>campanulids</taxon>
        <taxon>Escalloniales</taxon>
        <taxon>Escalloniaceae</taxon>
        <taxon>Escallonia</taxon>
    </lineage>
</organism>
<name>A0AA88TZ21_9ASTE</name>
<accession>A0AA88TZ21</accession>
<comment type="similarity">
    <text evidence="1">Belongs to the QWRF family.</text>
</comment>
<evidence type="ECO:0000313" key="3">
    <source>
        <dbReference type="Proteomes" id="UP001187471"/>
    </source>
</evidence>
<evidence type="ECO:0000313" key="2">
    <source>
        <dbReference type="EMBL" id="KAK2966178.1"/>
    </source>
</evidence>
<dbReference type="InterPro" id="IPR007573">
    <property type="entry name" value="QWRF"/>
</dbReference>
<dbReference type="GO" id="GO:0005880">
    <property type="term" value="C:nuclear microtubule"/>
    <property type="evidence" value="ECO:0007669"/>
    <property type="project" value="TreeGrafter"/>
</dbReference>
<dbReference type="GO" id="GO:0051225">
    <property type="term" value="P:spindle assembly"/>
    <property type="evidence" value="ECO:0007669"/>
    <property type="project" value="TreeGrafter"/>
</dbReference>
<proteinExistence type="inferred from homology"/>
<gene>
    <name evidence="2" type="ORF">RJ640_008744</name>
</gene>
<dbReference type="Proteomes" id="UP001187471">
    <property type="component" value="Unassembled WGS sequence"/>
</dbReference>
<dbReference type="AlphaFoldDB" id="A0AA88TZ21"/>
<protein>
    <submittedName>
        <fullName evidence="2">Uncharacterized protein</fullName>
    </submittedName>
</protein>
<dbReference type="GO" id="GO:0005737">
    <property type="term" value="C:cytoplasm"/>
    <property type="evidence" value="ECO:0007669"/>
    <property type="project" value="TreeGrafter"/>
</dbReference>
<keyword evidence="3" id="KW-1185">Reference proteome</keyword>
<dbReference type="GO" id="GO:0008017">
    <property type="term" value="F:microtubule binding"/>
    <property type="evidence" value="ECO:0007669"/>
    <property type="project" value="TreeGrafter"/>
</dbReference>
<comment type="caution">
    <text evidence="2">The sequence shown here is derived from an EMBL/GenBank/DDBJ whole genome shotgun (WGS) entry which is preliminary data.</text>
</comment>
<dbReference type="EMBL" id="JAVXUO010003147">
    <property type="protein sequence ID" value="KAK2966178.1"/>
    <property type="molecule type" value="Genomic_DNA"/>
</dbReference>
<dbReference type="PANTHER" id="PTHR31807">
    <property type="entry name" value="AUGMIN FAMILY MEMBER"/>
    <property type="match status" value="1"/>
</dbReference>
<dbReference type="PANTHER" id="PTHR31807:SF2">
    <property type="entry name" value="PROTEIN SNOWY COTYLEDON 3"/>
    <property type="match status" value="1"/>
</dbReference>
<reference evidence="2" key="1">
    <citation type="submission" date="2022-12" db="EMBL/GenBank/DDBJ databases">
        <title>Draft genome assemblies for two species of Escallonia (Escalloniales).</title>
        <authorList>
            <person name="Chanderbali A."/>
            <person name="Dervinis C."/>
            <person name="Anghel I."/>
            <person name="Soltis D."/>
            <person name="Soltis P."/>
            <person name="Zapata F."/>
        </authorList>
    </citation>
    <scope>NUCLEOTIDE SEQUENCE</scope>
    <source>
        <strain evidence="2">UCBG92.1500</strain>
        <tissue evidence="2">Leaf</tissue>
    </source>
</reference>
<sequence length="100" mass="10629">MVSTTLSPMLYLDDWDLIDRDHSSSLSIAIGALKASTPSLPIVGGARAKDIPSSVSKGTPDFCNVYVISKGKMSSTRAVSRPPLNVSPLRNLILSGQQQT</sequence>
<dbReference type="Pfam" id="PF04484">
    <property type="entry name" value="QWRF"/>
    <property type="match status" value="1"/>
</dbReference>
<evidence type="ECO:0000256" key="1">
    <source>
        <dbReference type="ARBA" id="ARBA00010016"/>
    </source>
</evidence>